<dbReference type="InterPro" id="IPR024420">
    <property type="entry name" value="TRAPP_III_complex_Trs85"/>
</dbReference>
<evidence type="ECO:0007829" key="9">
    <source>
        <dbReference type="PeptideAtlas" id="H2L043"/>
    </source>
</evidence>
<dbReference type="SMR" id="H2L043"/>
<organism evidence="6 7">
    <name type="scientific">Caenorhabditis elegans</name>
    <dbReference type="NCBI Taxonomy" id="6239"/>
    <lineage>
        <taxon>Eukaryota</taxon>
        <taxon>Metazoa</taxon>
        <taxon>Ecdysozoa</taxon>
        <taxon>Nematoda</taxon>
        <taxon>Chromadorea</taxon>
        <taxon>Rhabditida</taxon>
        <taxon>Rhabditina</taxon>
        <taxon>Rhabditomorpha</taxon>
        <taxon>Rhabditoidea</taxon>
        <taxon>Rhabditidae</taxon>
        <taxon>Peloderinae</taxon>
        <taxon>Caenorhabditis</taxon>
    </lineage>
</organism>
<keyword evidence="7" id="KW-1185">Reference proteome</keyword>
<dbReference type="PeptideAtlas" id="H2L043"/>
<accession>H2L043</accession>
<evidence type="ECO:0000259" key="4">
    <source>
        <dbReference type="Pfam" id="PF24545"/>
    </source>
</evidence>
<evidence type="ECO:0000256" key="1">
    <source>
        <dbReference type="SAM" id="MobiDB-lite"/>
    </source>
</evidence>
<dbReference type="Pfam" id="PF24545">
    <property type="entry name" value="Ig_TPPC8_1st"/>
    <property type="match status" value="1"/>
</dbReference>
<dbReference type="WormBase" id="F46F11.9a">
    <property type="protein sequence ID" value="CE30536"/>
    <property type="gene ID" value="WBGene00018512"/>
    <property type="gene designation" value="trpp-8"/>
</dbReference>
<dbReference type="GeneID" id="172217"/>
<dbReference type="InterPro" id="IPR058541">
    <property type="entry name" value="Ig_TPPC8_1st"/>
</dbReference>
<feature type="domain" description="TPPC8 C-terminal Ig-like" evidence="2">
    <location>
        <begin position="1151"/>
        <end position="1246"/>
    </location>
</feature>
<dbReference type="Pfam" id="PF12739">
    <property type="entry name" value="TRAPPC-Trs85"/>
    <property type="match status" value="1"/>
</dbReference>
<dbReference type="InterPro" id="IPR058538">
    <property type="entry name" value="Ig_TPPC8_2nd"/>
</dbReference>
<evidence type="ECO:0000259" key="5">
    <source>
        <dbReference type="Pfam" id="PF24546"/>
    </source>
</evidence>
<feature type="domain" description="TPPC8 second Ig-like" evidence="3">
    <location>
        <begin position="843"/>
        <end position="966"/>
    </location>
</feature>
<sequence>MSSVSPSPLIALISSECSQKHAHNRGFKSLSHFIFPFTSHECQVREPIDNLKASQRIRLDIRDISSDGHLLTLSVLPYVLIQALKTCTDVSQSIKLFRDVLARCSEPSEHESFGHYLACIFVVSTEDENPLGEFSKMIQTQQTLYNTTSTLMIPGHCSTPKWAAPHAKTPRHYILLHDSRSPRSSTERRDELLAQMCATYGNDNCQMLQLDSDSESAEMKGVWDEIDEFNDVLEKGLEEAHQHSTDAIAPGPNGASNQQSPSSPTSSVATISSTMPAVGSVSPNSHPNSTVVWKSSKKLASLADAKAVQAILSKFLDVCLIPYVEKEMRFLYETAGQKKGIGKSFTSMKRWFGSGTALSNMATPITYAWDSSEMQTRRLADLLLMFGFPNSAFEQYRGLKRDLEADKAMAAHAVALEMCCVALHSAQPQLNANQFMIKYLETPVSLLIEHAKRYPSILRCAFNIADIYSDLGLHKEAALNLAKVSSIEGDHLVAVAQTLAAEQFEKAGMGRKASFHRVLAANRFSNAAIPALSFDCYRLALPAFDKKHWGVLDEHLAVRLLEEGQKAGVMTTDIASECIRRLVAVCPKLSPSLQTERLRTIVNALDIYFPHRNEPVEMLTDIPKVEMETVKAIYGERPLWNEIDENEHQSVSSDGWITVERAAHHALFGASAPYRGMQLVSDEHSDNQKIRETPAGERFRVMVDLTNPLKIPIHLQNLRLSVSDIHNQSGIEGSEKSIPELGALEHLQLDPEETKTIELYVFPRVGCLKFRVDGLLFQLAVDQKDVEARVPLKCRGKRLNKTAKQQKSKIYTNDERLSATVAQKPWPLVEFRVIKSPHQWSYCDQAQRYQLEIENIGHENVMSMCLATNAFDRVAAGSIDENEHHQQFKMNLAANNAKVATFRFEEGSTSSTDSFLKIGEKKRIFFDVRSSDEPTGSTVAPKQSNTVILIAYRSSNGTMRQWRRVIDGERRRLIALTAEILDLDTKSFSIHLKNCVAVSQAALSRVEILRIRTDRNEASTGIKNDCSTTVLPSVNRRVEIESEQTDTIVARLVPLSQGETIKESWLTTTTSVTPPKWPCPAEIHSTMDDEFASKIAEKIGILWKANIVNNEGLVTSFIGESFIDDPFVKLKTLKKDDSVLSSLRISCETTAKEISHNFSASHICELPITLLIQNKDLQRRPVSVSIKLSSKVREPVDGIHLVAPENRHQMWIDRPVRKQTIGIDDEAKLEMKWKITHAAVYDVGGANLSIEAIFEGSNDAVIFKVPSVLSVVKSSSYTVV</sequence>
<dbReference type="Bgee" id="WBGene00018512">
    <property type="expression patterns" value="Expressed in adult organism and 3 other cell types or tissues"/>
</dbReference>
<dbReference type="InterPro" id="IPR057651">
    <property type="entry name" value="Ig_TPPC8_C"/>
</dbReference>
<feature type="domain" description="TPPC8 first Ig-like" evidence="4">
    <location>
        <begin position="644"/>
        <end position="840"/>
    </location>
</feature>
<dbReference type="PANTHER" id="PTHR12975:SF6">
    <property type="entry name" value="TRAFFICKING PROTEIN PARTICLE COMPLEX SUBUNIT 8"/>
    <property type="match status" value="1"/>
</dbReference>
<dbReference type="Pfam" id="PF24542">
    <property type="entry name" value="Ig_TPPC8_C"/>
    <property type="match status" value="1"/>
</dbReference>
<dbReference type="OrthoDB" id="203724at2759"/>
<dbReference type="PANTHER" id="PTHR12975">
    <property type="entry name" value="TRANSPORT PROTEIN TRAPP"/>
    <property type="match status" value="1"/>
</dbReference>
<keyword evidence="9" id="KW-1267">Proteomics identification</keyword>
<dbReference type="Pfam" id="PF24544">
    <property type="entry name" value="Ig_TPPC8_2nd"/>
    <property type="match status" value="1"/>
</dbReference>
<name>H2L043_CAEEL</name>
<dbReference type="InterPro" id="IPR058540">
    <property type="entry name" value="Ig_TPPC8_3rd"/>
</dbReference>
<dbReference type="RefSeq" id="NP_491643.2">
    <property type="nucleotide sequence ID" value="NM_059242.4"/>
</dbReference>
<evidence type="ECO:0000313" key="8">
    <source>
        <dbReference type="WormBase" id="F46F11.9a"/>
    </source>
</evidence>
<feature type="compositionally biased region" description="Low complexity" evidence="1">
    <location>
        <begin position="255"/>
        <end position="273"/>
    </location>
</feature>
<dbReference type="Pfam" id="PF24546">
    <property type="entry name" value="Ig_TPPC8_3rd"/>
    <property type="match status" value="1"/>
</dbReference>
<evidence type="ECO:0000313" key="7">
    <source>
        <dbReference type="Proteomes" id="UP000001940"/>
    </source>
</evidence>
<protein>
    <submittedName>
        <fullName evidence="6">Trafficking protein particle complex subunit 8</fullName>
    </submittedName>
</protein>
<dbReference type="AGR" id="WB:WBGene00018512"/>
<dbReference type="Proteomes" id="UP000001940">
    <property type="component" value="Chromosome I"/>
</dbReference>
<proteinExistence type="evidence at protein level"/>
<evidence type="ECO:0000259" key="2">
    <source>
        <dbReference type="Pfam" id="PF24542"/>
    </source>
</evidence>
<dbReference type="CTD" id="172217"/>
<feature type="region of interest" description="Disordered" evidence="1">
    <location>
        <begin position="245"/>
        <end position="287"/>
    </location>
</feature>
<feature type="domain" description="TPPC8 third Ig-like" evidence="5">
    <location>
        <begin position="985"/>
        <end position="1123"/>
    </location>
</feature>
<dbReference type="EMBL" id="BX284601">
    <property type="protein sequence ID" value="CCD71331.1"/>
    <property type="molecule type" value="Genomic_DNA"/>
</dbReference>
<evidence type="ECO:0000259" key="3">
    <source>
        <dbReference type="Pfam" id="PF24544"/>
    </source>
</evidence>
<evidence type="ECO:0000313" key="6">
    <source>
        <dbReference type="EMBL" id="CCD71331.1"/>
    </source>
</evidence>
<dbReference type="AlphaFoldDB" id="H2L043"/>
<dbReference type="ExpressionAtlas" id="H2L043">
    <property type="expression patterns" value="baseline and differential"/>
</dbReference>
<reference evidence="6 7" key="1">
    <citation type="journal article" date="1998" name="Science">
        <title>Genome sequence of the nematode C. elegans: a platform for investigating biology.</title>
        <authorList>
            <consortium name="The C. elegans sequencing consortium"/>
            <person name="Sulson J.E."/>
            <person name="Waterston R."/>
        </authorList>
    </citation>
    <scope>NUCLEOTIDE SEQUENCE [LARGE SCALE GENOMIC DNA]</scope>
    <source>
        <strain evidence="6 7">Bristol N2</strain>
    </source>
</reference>
<gene>
    <name evidence="6 8" type="primary">trpp-8</name>
    <name evidence="6" type="ORF">CELE_F46F11.9</name>
    <name evidence="8" type="ORF">F46F11.9</name>
</gene>